<reference evidence="5" key="1">
    <citation type="journal article" date="2019" name="Int. J. Syst. Evol. Microbiol.">
        <title>The Global Catalogue of Microorganisms (GCM) 10K type strain sequencing project: providing services to taxonomists for standard genome sequencing and annotation.</title>
        <authorList>
            <consortium name="The Broad Institute Genomics Platform"/>
            <consortium name="The Broad Institute Genome Sequencing Center for Infectious Disease"/>
            <person name="Wu L."/>
            <person name="Ma J."/>
        </authorList>
    </citation>
    <scope>NUCLEOTIDE SEQUENCE [LARGE SCALE GENOMIC DNA]</scope>
    <source>
        <strain evidence="5">JCM 15115</strain>
    </source>
</reference>
<feature type="domain" description="Solute-binding protein family 3/N-terminal" evidence="3">
    <location>
        <begin position="30"/>
        <end position="257"/>
    </location>
</feature>
<organism evidence="4 5">
    <name type="scientific">Paenochrobactrum glaciei</name>
    <dbReference type="NCBI Taxonomy" id="486407"/>
    <lineage>
        <taxon>Bacteria</taxon>
        <taxon>Pseudomonadati</taxon>
        <taxon>Pseudomonadota</taxon>
        <taxon>Alphaproteobacteria</taxon>
        <taxon>Hyphomicrobiales</taxon>
        <taxon>Brucellaceae</taxon>
        <taxon>Paenochrobactrum</taxon>
    </lineage>
</organism>
<dbReference type="SUPFAM" id="SSF53850">
    <property type="entry name" value="Periplasmic binding protein-like II"/>
    <property type="match status" value="1"/>
</dbReference>
<dbReference type="Gene3D" id="3.40.190.10">
    <property type="entry name" value="Periplasmic binding protein-like II"/>
    <property type="match status" value="2"/>
</dbReference>
<evidence type="ECO:0000256" key="2">
    <source>
        <dbReference type="SAM" id="SignalP"/>
    </source>
</evidence>
<sequence>MSQSLLKRLTPYLVTLGLSVTAYAAHAQEKLILGNEGAYPPFSMVDASGTLTGVEPELAREMCKRMNVECEFVVMDFKALIPAILQKKLDLVASQTKPLPERVDKVLFGRPILFNPDSYVIPKDKDYQFTKEGLKGLKIGLQRGSAQAKYVQETFGDAVEIVSFDNPDQIRLDLASGRLDLSLGPKISWTNEFLSKPEGENWKFAGGDLWTGGGEKGSSWLARKDSQELLDRVNATLDEIIKDCTFTEIRKKFMPVELLPEEAACRKG</sequence>
<proteinExistence type="predicted"/>
<evidence type="ECO:0000313" key="5">
    <source>
        <dbReference type="Proteomes" id="UP001424441"/>
    </source>
</evidence>
<dbReference type="SMART" id="SM00062">
    <property type="entry name" value="PBPb"/>
    <property type="match status" value="1"/>
</dbReference>
<keyword evidence="1 2" id="KW-0732">Signal</keyword>
<dbReference type="PANTHER" id="PTHR35936">
    <property type="entry name" value="MEMBRANE-BOUND LYTIC MUREIN TRANSGLYCOSYLASE F"/>
    <property type="match status" value="1"/>
</dbReference>
<dbReference type="EMBL" id="BAAADE010000003">
    <property type="protein sequence ID" value="GAA0604349.1"/>
    <property type="molecule type" value="Genomic_DNA"/>
</dbReference>
<evidence type="ECO:0000313" key="4">
    <source>
        <dbReference type="EMBL" id="GAA0604349.1"/>
    </source>
</evidence>
<dbReference type="Pfam" id="PF00497">
    <property type="entry name" value="SBP_bac_3"/>
    <property type="match status" value="1"/>
</dbReference>
<name>A0ABP3RCS6_9HYPH</name>
<dbReference type="Proteomes" id="UP001424441">
    <property type="component" value="Unassembled WGS sequence"/>
</dbReference>
<dbReference type="InterPro" id="IPR001638">
    <property type="entry name" value="Solute-binding_3/MltF_N"/>
</dbReference>
<protein>
    <submittedName>
        <fullName evidence="4">ABC transporter substrate-binding protein</fullName>
    </submittedName>
</protein>
<dbReference type="RefSeq" id="WP_343805035.1">
    <property type="nucleotide sequence ID" value="NZ_BAAADE010000003.1"/>
</dbReference>
<dbReference type="PANTHER" id="PTHR35936:SF17">
    <property type="entry name" value="ARGININE-BINDING EXTRACELLULAR PROTEIN ARTP"/>
    <property type="match status" value="1"/>
</dbReference>
<gene>
    <name evidence="4" type="ORF">GCM10008943_19880</name>
</gene>
<evidence type="ECO:0000256" key="1">
    <source>
        <dbReference type="ARBA" id="ARBA00022729"/>
    </source>
</evidence>
<feature type="signal peptide" evidence="2">
    <location>
        <begin position="1"/>
        <end position="27"/>
    </location>
</feature>
<feature type="chain" id="PRO_5047126954" evidence="2">
    <location>
        <begin position="28"/>
        <end position="268"/>
    </location>
</feature>
<keyword evidence="5" id="KW-1185">Reference proteome</keyword>
<evidence type="ECO:0000259" key="3">
    <source>
        <dbReference type="SMART" id="SM00062"/>
    </source>
</evidence>
<comment type="caution">
    <text evidence="4">The sequence shown here is derived from an EMBL/GenBank/DDBJ whole genome shotgun (WGS) entry which is preliminary data.</text>
</comment>
<accession>A0ABP3RCS6</accession>